<keyword evidence="1" id="KW-0472">Membrane</keyword>
<sequence>MIETPNTGRAWATELAACLGVGAVLGVFGPFGSFFNDVLIVRVAYWAGVFLVCGLAFGLAFRLLAPRAHRAGVPAWAWIPAMALVVAIPLAGVTRLMAAALWPGIRQSVGPIEWYGQTVLVSLAYVALYGVLRGRAAPAAALRAEVEPDAPRILRRLPSRLGQDLLCLSMEDHYVRLHTVQGSALVLMSLSQALEEVGGLEGLQVHRSWWVARKAVEGVVEDGRKLRIRLKGGIEAPVSRASVARLRAAGWLDDPVAGASGAVAAGLRVP</sequence>
<feature type="domain" description="HTH LytTR-type" evidence="2">
    <location>
        <begin position="163"/>
        <end position="252"/>
    </location>
</feature>
<keyword evidence="4" id="KW-1185">Reference proteome</keyword>
<keyword evidence="1" id="KW-1133">Transmembrane helix</keyword>
<dbReference type="Gene3D" id="2.40.50.1020">
    <property type="entry name" value="LytTr DNA-binding domain"/>
    <property type="match status" value="1"/>
</dbReference>
<accession>A0ABQ6BJA5</accession>
<dbReference type="RefSeq" id="WP_284222238.1">
    <property type="nucleotide sequence ID" value="NZ_BSOY01000025.1"/>
</dbReference>
<dbReference type="InterPro" id="IPR007492">
    <property type="entry name" value="LytTR_DNA-bd_dom"/>
</dbReference>
<dbReference type="SMART" id="SM00850">
    <property type="entry name" value="LytTR"/>
    <property type="match status" value="1"/>
</dbReference>
<dbReference type="EMBL" id="BSOY01000025">
    <property type="protein sequence ID" value="GLS01381.1"/>
    <property type="molecule type" value="Genomic_DNA"/>
</dbReference>
<feature type="transmembrane region" description="Helical" evidence="1">
    <location>
        <begin position="12"/>
        <end position="31"/>
    </location>
</feature>
<evidence type="ECO:0000256" key="1">
    <source>
        <dbReference type="SAM" id="Phobius"/>
    </source>
</evidence>
<comment type="caution">
    <text evidence="3">The sequence shown here is derived from an EMBL/GenBank/DDBJ whole genome shotgun (WGS) entry which is preliminary data.</text>
</comment>
<evidence type="ECO:0000313" key="4">
    <source>
        <dbReference type="Proteomes" id="UP001156921"/>
    </source>
</evidence>
<dbReference type="Proteomes" id="UP001156921">
    <property type="component" value="Unassembled WGS sequence"/>
</dbReference>
<evidence type="ECO:0000259" key="2">
    <source>
        <dbReference type="PROSITE" id="PS50930"/>
    </source>
</evidence>
<proteinExistence type="predicted"/>
<keyword evidence="1" id="KW-0812">Transmembrane</keyword>
<dbReference type="PROSITE" id="PS50930">
    <property type="entry name" value="HTH_LYTTR"/>
    <property type="match status" value="1"/>
</dbReference>
<feature type="transmembrane region" description="Helical" evidence="1">
    <location>
        <begin position="76"/>
        <end position="102"/>
    </location>
</feature>
<dbReference type="Pfam" id="PF04397">
    <property type="entry name" value="LytTR"/>
    <property type="match status" value="1"/>
</dbReference>
<feature type="transmembrane region" description="Helical" evidence="1">
    <location>
        <begin position="43"/>
        <end position="64"/>
    </location>
</feature>
<name>A0ABQ6BJA5_9CAUL</name>
<organism evidence="3 4">
    <name type="scientific">Brevundimonas denitrificans</name>
    <dbReference type="NCBI Taxonomy" id="1443434"/>
    <lineage>
        <taxon>Bacteria</taxon>
        <taxon>Pseudomonadati</taxon>
        <taxon>Pseudomonadota</taxon>
        <taxon>Alphaproteobacteria</taxon>
        <taxon>Caulobacterales</taxon>
        <taxon>Caulobacteraceae</taxon>
        <taxon>Brevundimonas</taxon>
    </lineage>
</organism>
<gene>
    <name evidence="3" type="ORF">GCM10007859_13950</name>
</gene>
<evidence type="ECO:0000313" key="3">
    <source>
        <dbReference type="EMBL" id="GLS01381.1"/>
    </source>
</evidence>
<reference evidence="4" key="1">
    <citation type="journal article" date="2019" name="Int. J. Syst. Evol. Microbiol.">
        <title>The Global Catalogue of Microorganisms (GCM) 10K type strain sequencing project: providing services to taxonomists for standard genome sequencing and annotation.</title>
        <authorList>
            <consortium name="The Broad Institute Genomics Platform"/>
            <consortium name="The Broad Institute Genome Sequencing Center for Infectious Disease"/>
            <person name="Wu L."/>
            <person name="Ma J."/>
        </authorList>
    </citation>
    <scope>NUCLEOTIDE SEQUENCE [LARGE SCALE GENOMIC DNA]</scope>
    <source>
        <strain evidence="4">NBRC 110107</strain>
    </source>
</reference>
<feature type="transmembrane region" description="Helical" evidence="1">
    <location>
        <begin position="114"/>
        <end position="132"/>
    </location>
</feature>
<protein>
    <submittedName>
        <fullName evidence="3">LytR family transcriptional regulator</fullName>
    </submittedName>
</protein>